<dbReference type="SUPFAM" id="SSF53300">
    <property type="entry name" value="vWA-like"/>
    <property type="match status" value="1"/>
</dbReference>
<dbReference type="CDD" id="cd00063">
    <property type="entry name" value="FN3"/>
    <property type="match status" value="2"/>
</dbReference>
<evidence type="ECO:0000313" key="3">
    <source>
        <dbReference type="EMBL" id="CAA6812278.1"/>
    </source>
</evidence>
<dbReference type="SMART" id="SM00060">
    <property type="entry name" value="FN3"/>
    <property type="match status" value="2"/>
</dbReference>
<feature type="signal peptide" evidence="1">
    <location>
        <begin position="1"/>
        <end position="25"/>
    </location>
</feature>
<dbReference type="InterPro" id="IPR036116">
    <property type="entry name" value="FN3_sf"/>
</dbReference>
<accession>A0A6S6SPH3</accession>
<organism evidence="3">
    <name type="scientific">uncultured Sulfurovum sp</name>
    <dbReference type="NCBI Taxonomy" id="269237"/>
    <lineage>
        <taxon>Bacteria</taxon>
        <taxon>Pseudomonadati</taxon>
        <taxon>Campylobacterota</taxon>
        <taxon>Epsilonproteobacteria</taxon>
        <taxon>Campylobacterales</taxon>
        <taxon>Sulfurovaceae</taxon>
        <taxon>Sulfurovum</taxon>
        <taxon>environmental samples</taxon>
    </lineage>
</organism>
<dbReference type="InterPro" id="IPR013783">
    <property type="entry name" value="Ig-like_fold"/>
</dbReference>
<keyword evidence="1" id="KW-0732">Signal</keyword>
<gene>
    <name evidence="3" type="ORF">HELGO_WM15457</name>
</gene>
<dbReference type="InterPro" id="IPR036465">
    <property type="entry name" value="vWFA_dom_sf"/>
</dbReference>
<dbReference type="AlphaFoldDB" id="A0A6S6SPH3"/>
<dbReference type="SUPFAM" id="SSF49265">
    <property type="entry name" value="Fibronectin type III"/>
    <property type="match status" value="1"/>
</dbReference>
<feature type="domain" description="Fibronectin type-III" evidence="2">
    <location>
        <begin position="136"/>
        <end position="228"/>
    </location>
</feature>
<dbReference type="Gene3D" id="2.60.40.10">
    <property type="entry name" value="Immunoglobulins"/>
    <property type="match status" value="2"/>
</dbReference>
<sequence>MFKYRKGLFISLLASLALISSLVEAATVPNAPGGYTAVSPLTDTSVRISTQDNSNNEDGFYTSVYDHATSALVKREQVSGSNKSHTYANIEGLECDKLYSVNVIAFNNEGNSSASDTAHFNINNTFSTPCLRTPTAPGPYIGVTGIDTSSVRVNFLDNSNNEDGFLVFDNTGDINVTVPVNSATEPSQTYVTLTGLECSRTYKIKVLAFNAYGNSGISEEKAFNINRTFNIACNNTCVAKTDSFTYEKDTNASLKADILFVMDDSGSMGSIQNGVASSVSSTFGNVMNSFGIDWKATVIGTERNRGYLTKHIDNPSINDIAQLSSQLRLGTFGGDEVGLLRAYEYLSNADITIRDDAKLSMVLITDEVAHTTLPELGGIADINDSYFVQNKIKVSSIIRVAHQNNSNLAYQMANVTGGIVADINAANFDILMTQIAQNAAGGASKIELEETPCDINNIEVLINGVVVTSGWIYNVNSNSIVFDTTSTIQNQDQVTVNYSYLTQSLPSS</sequence>
<dbReference type="PROSITE" id="PS50853">
    <property type="entry name" value="FN3"/>
    <property type="match status" value="2"/>
</dbReference>
<evidence type="ECO:0000256" key="1">
    <source>
        <dbReference type="SAM" id="SignalP"/>
    </source>
</evidence>
<reference evidence="3" key="1">
    <citation type="submission" date="2020-01" db="EMBL/GenBank/DDBJ databases">
        <authorList>
            <person name="Meier V. D."/>
            <person name="Meier V D."/>
        </authorList>
    </citation>
    <scope>NUCLEOTIDE SEQUENCE</scope>
    <source>
        <strain evidence="3">HLG_WM_MAG_02</strain>
    </source>
</reference>
<dbReference type="Gene3D" id="3.40.50.410">
    <property type="entry name" value="von Willebrand factor, type A domain"/>
    <property type="match status" value="1"/>
</dbReference>
<dbReference type="EMBL" id="CACVAZ010000073">
    <property type="protein sequence ID" value="CAA6812278.1"/>
    <property type="molecule type" value="Genomic_DNA"/>
</dbReference>
<proteinExistence type="predicted"/>
<evidence type="ECO:0000259" key="2">
    <source>
        <dbReference type="PROSITE" id="PS50853"/>
    </source>
</evidence>
<dbReference type="InterPro" id="IPR003961">
    <property type="entry name" value="FN3_dom"/>
</dbReference>
<feature type="chain" id="PRO_5028342793" description="Fibronectin type-III domain-containing protein" evidence="1">
    <location>
        <begin position="26"/>
        <end position="508"/>
    </location>
</feature>
<protein>
    <recommendedName>
        <fullName evidence="2">Fibronectin type-III domain-containing protein</fullName>
    </recommendedName>
</protein>
<name>A0A6S6SPH3_9BACT</name>
<feature type="domain" description="Fibronectin type-III" evidence="2">
    <location>
        <begin position="31"/>
        <end position="125"/>
    </location>
</feature>